<dbReference type="SUPFAM" id="SSF51604">
    <property type="entry name" value="Enolase C-terminal domain-like"/>
    <property type="match status" value="1"/>
</dbReference>
<dbReference type="UniPathway" id="UPA00079"/>
<dbReference type="Pfam" id="PF13378">
    <property type="entry name" value="MR_MLE_C"/>
    <property type="match status" value="1"/>
</dbReference>
<dbReference type="CDD" id="cd03317">
    <property type="entry name" value="NAAAR"/>
    <property type="match status" value="1"/>
</dbReference>
<comment type="caution">
    <text evidence="8">The sequence shown here is derived from an EMBL/GenBank/DDBJ whole genome shotgun (WGS) entry which is preliminary data.</text>
</comment>
<dbReference type="PATRIC" id="fig|301148.3.peg.1446"/>
<accession>A0A150MFJ6</accession>
<evidence type="ECO:0000256" key="4">
    <source>
        <dbReference type="ARBA" id="ARBA00023239"/>
    </source>
</evidence>
<dbReference type="InterPro" id="IPR036849">
    <property type="entry name" value="Enolase-like_C_sf"/>
</dbReference>
<dbReference type="SMART" id="SM00922">
    <property type="entry name" value="MR_MLE"/>
    <property type="match status" value="1"/>
</dbReference>
<dbReference type="PROSITE" id="PS00908">
    <property type="entry name" value="MR_MLE_1"/>
    <property type="match status" value="1"/>
</dbReference>
<dbReference type="Pfam" id="PF02746">
    <property type="entry name" value="MR_MLE_N"/>
    <property type="match status" value="1"/>
</dbReference>
<dbReference type="GO" id="GO:0009234">
    <property type="term" value="P:menaquinone biosynthetic process"/>
    <property type="evidence" value="ECO:0007669"/>
    <property type="project" value="UniProtKB-UniRule"/>
</dbReference>
<dbReference type="Gene3D" id="3.20.20.120">
    <property type="entry name" value="Enolase-like C-terminal domain"/>
    <property type="match status" value="1"/>
</dbReference>
<keyword evidence="4 8" id="KW-0456">Lyase</keyword>
<dbReference type="SFLD" id="SFLDF00009">
    <property type="entry name" value="o-succinylbenzoate_synthase"/>
    <property type="match status" value="1"/>
</dbReference>
<dbReference type="SUPFAM" id="SSF54826">
    <property type="entry name" value="Enolase N-terminal domain-like"/>
    <property type="match status" value="1"/>
</dbReference>
<dbReference type="InterPro" id="IPR013342">
    <property type="entry name" value="Mandelate_racemase_C"/>
</dbReference>
<evidence type="ECO:0000259" key="7">
    <source>
        <dbReference type="SMART" id="SM00922"/>
    </source>
</evidence>
<dbReference type="GO" id="GO:0009063">
    <property type="term" value="P:amino acid catabolic process"/>
    <property type="evidence" value="ECO:0007669"/>
    <property type="project" value="InterPro"/>
</dbReference>
<keyword evidence="3" id="KW-0460">Magnesium</keyword>
<sequence length="372" mass="41204">MESVRIREIVLHHIHIGLKRPFLASHGATRQKTICLVEAVDTDGVSGWGETVALPGPFYNEETYETAVHILKDFIIPAVLGKTFGHPRGIRPAVSMIKRNYMAKAAMETALWDLYARKNGKPLYQLLGGKNRLVAAGKSIGMQESPARLAEKVEKALQEGFQKIKIKISPGKDLAYVGAVRKQFPGIPLMADANSAYTLKDMDRLKALDEYGLLMIEQPFASDDLIDHARLQRELKTPVCLDESILSAEDARKAAEIGSCRIINIKIGRVGGIHEAVRIHDLCREKGIPVWCGGMLETGIGRAMNLHLSTLPNFSIPGDNTPPAEYLETDIVEPEIRMTNGVIEVPDRPGFGFSVDRKKIARLLIHRESFRA</sequence>
<dbReference type="InterPro" id="IPR010197">
    <property type="entry name" value="OSBS/NAAAR"/>
</dbReference>
<dbReference type="SFLD" id="SFLDG00180">
    <property type="entry name" value="muconate_cycloisomerase"/>
    <property type="match status" value="1"/>
</dbReference>
<dbReference type="InterPro" id="IPR018110">
    <property type="entry name" value="Mandel_Rmase/mucon_lact_enz_CS"/>
</dbReference>
<dbReference type="GO" id="GO:0046872">
    <property type="term" value="F:metal ion binding"/>
    <property type="evidence" value="ECO:0007669"/>
    <property type="project" value="UniProtKB-KW"/>
</dbReference>
<evidence type="ECO:0000256" key="6">
    <source>
        <dbReference type="NCBIfam" id="TIGR01928"/>
    </source>
</evidence>
<evidence type="ECO:0000313" key="8">
    <source>
        <dbReference type="EMBL" id="KYD23089.1"/>
    </source>
</evidence>
<dbReference type="EC" id="4.2.1.113" evidence="5 6"/>
<organism evidence="8 9">
    <name type="scientific">Caldibacillus debilis</name>
    <dbReference type="NCBI Taxonomy" id="301148"/>
    <lineage>
        <taxon>Bacteria</taxon>
        <taxon>Bacillati</taxon>
        <taxon>Bacillota</taxon>
        <taxon>Bacilli</taxon>
        <taxon>Bacillales</taxon>
        <taxon>Bacillaceae</taxon>
        <taxon>Caldibacillus</taxon>
    </lineage>
</organism>
<dbReference type="RefSeq" id="WP_061567833.1">
    <property type="nucleotide sequence ID" value="NZ_LQYT01000002.1"/>
</dbReference>
<dbReference type="InterPro" id="IPR029065">
    <property type="entry name" value="Enolase_C-like"/>
</dbReference>
<evidence type="ECO:0000256" key="3">
    <source>
        <dbReference type="ARBA" id="ARBA00022842"/>
    </source>
</evidence>
<dbReference type="PANTHER" id="PTHR48073">
    <property type="entry name" value="O-SUCCINYLBENZOATE SYNTHASE-RELATED"/>
    <property type="match status" value="1"/>
</dbReference>
<dbReference type="GO" id="GO:0043748">
    <property type="term" value="F:O-succinylbenzoate synthase activity"/>
    <property type="evidence" value="ECO:0007669"/>
    <property type="project" value="UniProtKB-EC"/>
</dbReference>
<dbReference type="InterPro" id="IPR029017">
    <property type="entry name" value="Enolase-like_N"/>
</dbReference>
<proteinExistence type="predicted"/>
<evidence type="ECO:0000313" key="9">
    <source>
        <dbReference type="Proteomes" id="UP000075683"/>
    </source>
</evidence>
<evidence type="ECO:0000256" key="2">
    <source>
        <dbReference type="ARBA" id="ARBA00022723"/>
    </source>
</evidence>
<gene>
    <name evidence="8" type="ORF">B4135_0615</name>
</gene>
<keyword evidence="2" id="KW-0479">Metal-binding</keyword>
<protein>
    <recommendedName>
        <fullName evidence="5 6">o-succinylbenzoate synthase</fullName>
        <ecNumber evidence="5 6">4.2.1.113</ecNumber>
    </recommendedName>
</protein>
<dbReference type="AlphaFoldDB" id="A0A150MFJ6"/>
<dbReference type="EMBL" id="LQYT01000002">
    <property type="protein sequence ID" value="KYD23089.1"/>
    <property type="molecule type" value="Genomic_DNA"/>
</dbReference>
<dbReference type="UniPathway" id="UPA01057">
    <property type="reaction ID" value="UER00165"/>
</dbReference>
<feature type="domain" description="Mandelate racemase/muconate lactonizing enzyme C-terminal" evidence="7">
    <location>
        <begin position="146"/>
        <end position="238"/>
    </location>
</feature>
<dbReference type="Gene3D" id="3.30.390.10">
    <property type="entry name" value="Enolase-like, N-terminal domain"/>
    <property type="match status" value="1"/>
</dbReference>
<dbReference type="SFLD" id="SFLDS00001">
    <property type="entry name" value="Enolase"/>
    <property type="match status" value="1"/>
</dbReference>
<dbReference type="Proteomes" id="UP000075683">
    <property type="component" value="Unassembled WGS sequence"/>
</dbReference>
<reference evidence="8 9" key="1">
    <citation type="submission" date="2016-01" db="EMBL/GenBank/DDBJ databases">
        <title>Draft Genome Sequences of Seven Thermophilic Sporeformers Isolated from Foods.</title>
        <authorList>
            <person name="Berendsen E.M."/>
            <person name="Wells-Bennik M.H."/>
            <person name="Krawcyk A.O."/>
            <person name="De Jong A."/>
            <person name="Holsappel S."/>
            <person name="Eijlander R.T."/>
            <person name="Kuipers O.P."/>
        </authorList>
    </citation>
    <scope>NUCLEOTIDE SEQUENCE [LARGE SCALE GENOMIC DNA]</scope>
    <source>
        <strain evidence="8 9">B4135</strain>
    </source>
</reference>
<dbReference type="GO" id="GO:0016854">
    <property type="term" value="F:racemase and epimerase activity"/>
    <property type="evidence" value="ECO:0007669"/>
    <property type="project" value="UniProtKB-ARBA"/>
</dbReference>
<dbReference type="InterPro" id="IPR013341">
    <property type="entry name" value="Mandelate_racemase_N_dom"/>
</dbReference>
<name>A0A150MFJ6_9BACI</name>
<evidence type="ECO:0000256" key="5">
    <source>
        <dbReference type="ARBA" id="ARBA00029491"/>
    </source>
</evidence>
<dbReference type="STRING" id="301148.B4135_0615"/>
<comment type="cofactor">
    <cofactor evidence="1">
        <name>a divalent metal cation</name>
        <dbReference type="ChEBI" id="CHEBI:60240"/>
    </cofactor>
</comment>
<dbReference type="PANTHER" id="PTHR48073:SF5">
    <property type="entry name" value="O-SUCCINYLBENZOATE SYNTHASE"/>
    <property type="match status" value="1"/>
</dbReference>
<evidence type="ECO:0000256" key="1">
    <source>
        <dbReference type="ARBA" id="ARBA00001968"/>
    </source>
</evidence>
<dbReference type="OrthoDB" id="9774531at2"/>
<dbReference type="NCBIfam" id="TIGR01928">
    <property type="entry name" value="menC_lowGC_arch"/>
    <property type="match status" value="1"/>
</dbReference>